<keyword evidence="2" id="KW-1185">Reference proteome</keyword>
<protein>
    <submittedName>
        <fullName evidence="1">GxxExxY protein</fullName>
    </submittedName>
</protein>
<accession>A0A1M6GCI1</accession>
<organism evidence="1 2">
    <name type="scientific">Malonomonas rubra DSM 5091</name>
    <dbReference type="NCBI Taxonomy" id="1122189"/>
    <lineage>
        <taxon>Bacteria</taxon>
        <taxon>Pseudomonadati</taxon>
        <taxon>Thermodesulfobacteriota</taxon>
        <taxon>Desulfuromonadia</taxon>
        <taxon>Desulfuromonadales</taxon>
        <taxon>Geopsychrobacteraceae</taxon>
        <taxon>Malonomonas</taxon>
    </lineage>
</organism>
<evidence type="ECO:0000313" key="1">
    <source>
        <dbReference type="EMBL" id="SHJ07620.1"/>
    </source>
</evidence>
<dbReference type="Pfam" id="PF13366">
    <property type="entry name" value="PDDEXK_3"/>
    <property type="match status" value="1"/>
</dbReference>
<dbReference type="EMBL" id="FQZT01000004">
    <property type="protein sequence ID" value="SHJ07620.1"/>
    <property type="molecule type" value="Genomic_DNA"/>
</dbReference>
<dbReference type="OrthoDB" id="9798792at2"/>
<dbReference type="STRING" id="1122189.SAMN02745165_01494"/>
<dbReference type="AlphaFoldDB" id="A0A1M6GCI1"/>
<dbReference type="RefSeq" id="WP_072907421.1">
    <property type="nucleotide sequence ID" value="NZ_FQZT01000004.1"/>
</dbReference>
<dbReference type="Proteomes" id="UP000184171">
    <property type="component" value="Unassembled WGS sequence"/>
</dbReference>
<name>A0A1M6GCI1_MALRU</name>
<dbReference type="NCBIfam" id="TIGR04256">
    <property type="entry name" value="GxxExxY"/>
    <property type="match status" value="1"/>
</dbReference>
<dbReference type="InterPro" id="IPR026350">
    <property type="entry name" value="GxxExxY"/>
</dbReference>
<gene>
    <name evidence="1" type="ORF">SAMN02745165_01494</name>
</gene>
<evidence type="ECO:0000313" key="2">
    <source>
        <dbReference type="Proteomes" id="UP000184171"/>
    </source>
</evidence>
<proteinExistence type="predicted"/>
<sequence>MGACEKDDEIGKVVVDAAFKVHRELGPGLLEKVYEACLEYELKSRGLRVARQVAVPIQYADINFDEGFRLDLLVENRVIVELKATEKANPLWQAQIISYLKLANKQLGFLINFNTPLFKQGIQRFSL</sequence>
<reference evidence="1 2" key="1">
    <citation type="submission" date="2016-11" db="EMBL/GenBank/DDBJ databases">
        <authorList>
            <person name="Jaros S."/>
            <person name="Januszkiewicz K."/>
            <person name="Wedrychowicz H."/>
        </authorList>
    </citation>
    <scope>NUCLEOTIDE SEQUENCE [LARGE SCALE GENOMIC DNA]</scope>
    <source>
        <strain evidence="1 2">DSM 5091</strain>
    </source>
</reference>